<dbReference type="Proteomes" id="UP000249467">
    <property type="component" value="Unassembled WGS sequence"/>
</dbReference>
<dbReference type="Gene3D" id="2.40.50.100">
    <property type="match status" value="1"/>
</dbReference>
<feature type="binding site" description="covalent" evidence="17">
    <location>
        <position position="60"/>
    </location>
    <ligand>
        <name>heme</name>
        <dbReference type="ChEBI" id="CHEBI:30413"/>
    </ligand>
</feature>
<dbReference type="PANTHER" id="PTHR33288">
    <property type="match status" value="1"/>
</dbReference>
<dbReference type="InterPro" id="IPR002325">
    <property type="entry name" value="Cyt_f"/>
</dbReference>
<gene>
    <name evidence="17" type="primary">petA</name>
    <name evidence="20" type="ORF">DCF19_02090</name>
</gene>
<keyword evidence="8 17" id="KW-0812">Transmembrane</keyword>
<evidence type="ECO:0000313" key="20">
    <source>
        <dbReference type="EMBL" id="PZO44559.1"/>
    </source>
</evidence>
<dbReference type="InterPro" id="IPR024094">
    <property type="entry name" value="Cyt_f_lg_dom"/>
</dbReference>
<reference evidence="20 21" key="1">
    <citation type="submission" date="2018-04" db="EMBL/GenBank/DDBJ databases">
        <authorList>
            <person name="Go L.Y."/>
            <person name="Mitchell J.A."/>
        </authorList>
    </citation>
    <scope>NUCLEOTIDE SEQUENCE [LARGE SCALE GENOMIC DNA]</scope>
    <source>
        <strain evidence="20">ULC066bin1</strain>
    </source>
</reference>
<dbReference type="SUPFAM" id="SSF103431">
    <property type="entry name" value="Cytochrome f subunit of the cytochrome b6f complex, transmembrane anchor"/>
    <property type="match status" value="1"/>
</dbReference>
<dbReference type="Gene3D" id="1.20.5.700">
    <property type="entry name" value="Single helix bin"/>
    <property type="match status" value="1"/>
</dbReference>
<comment type="subunit">
    <text evidence="16 17">The 4 large subunits of the cytochrome b6-f complex are cytochrome b6, subunit IV (17 kDa polypeptide, PetD), cytochrome f and the Rieske protein, while the 4 small subunits are PetG, PetL, PetM and PetN. The complex functions as a dimer.</text>
</comment>
<proteinExistence type="inferred from homology"/>
<dbReference type="InterPro" id="IPR011054">
    <property type="entry name" value="Rudment_hybrid_motif"/>
</dbReference>
<dbReference type="GO" id="GO:0015979">
    <property type="term" value="P:photosynthesis"/>
    <property type="evidence" value="ECO:0007669"/>
    <property type="project" value="UniProtKB-UniRule"/>
</dbReference>
<keyword evidence="14 17" id="KW-0793">Thylakoid</keyword>
<evidence type="ECO:0000256" key="2">
    <source>
        <dbReference type="ARBA" id="ARBA00004376"/>
    </source>
</evidence>
<dbReference type="GO" id="GO:0020037">
    <property type="term" value="F:heme binding"/>
    <property type="evidence" value="ECO:0007669"/>
    <property type="project" value="InterPro"/>
</dbReference>
<keyword evidence="7 17" id="KW-0349">Heme</keyword>
<dbReference type="SUPFAM" id="SSF49441">
    <property type="entry name" value="Cytochrome f, large domain"/>
    <property type="match status" value="1"/>
</dbReference>
<dbReference type="Pfam" id="PF01333">
    <property type="entry name" value="Apocytochr_F_C"/>
    <property type="match status" value="1"/>
</dbReference>
<feature type="binding site" description="axial binding residue" evidence="17 18">
    <location>
        <position position="61"/>
    </location>
    <ligand>
        <name>heme</name>
        <dbReference type="ChEBI" id="CHEBI:30413"/>
    </ligand>
    <ligandPart>
        <name>Fe</name>
        <dbReference type="ChEBI" id="CHEBI:18248"/>
    </ligandPart>
</feature>
<keyword evidence="6 17" id="KW-0602">Photosynthesis</keyword>
<dbReference type="Gene3D" id="2.60.40.830">
    <property type="entry name" value="Cytochrome f large domain"/>
    <property type="match status" value="1"/>
</dbReference>
<evidence type="ECO:0000256" key="5">
    <source>
        <dbReference type="ARBA" id="ARBA00022448"/>
    </source>
</evidence>
<accession>A0A2W4WRU4</accession>
<evidence type="ECO:0000256" key="16">
    <source>
        <dbReference type="ARBA" id="ARBA00025834"/>
    </source>
</evidence>
<evidence type="ECO:0000313" key="21">
    <source>
        <dbReference type="Proteomes" id="UP000249467"/>
    </source>
</evidence>
<dbReference type="EMBL" id="QBML01000002">
    <property type="protein sequence ID" value="PZO44559.1"/>
    <property type="molecule type" value="Genomic_DNA"/>
</dbReference>
<dbReference type="GO" id="GO:0031676">
    <property type="term" value="C:plasma membrane-derived thylakoid membrane"/>
    <property type="evidence" value="ECO:0007669"/>
    <property type="project" value="UniProtKB-SubCell"/>
</dbReference>
<evidence type="ECO:0000256" key="14">
    <source>
        <dbReference type="ARBA" id="ARBA00023078"/>
    </source>
</evidence>
<comment type="subcellular location">
    <subcellularLocation>
        <location evidence="2 17">Cellular thylakoid membrane</location>
        <topology evidence="2 17">Single-pass membrane protein</topology>
    </subcellularLocation>
</comment>
<dbReference type="GO" id="GO:0005506">
    <property type="term" value="F:iron ion binding"/>
    <property type="evidence" value="ECO:0007669"/>
    <property type="project" value="InterPro"/>
</dbReference>
<evidence type="ECO:0000256" key="6">
    <source>
        <dbReference type="ARBA" id="ARBA00022531"/>
    </source>
</evidence>
<comment type="function">
    <text evidence="1 17">Component of the cytochrome b6-f complex, which mediates electron transfer between photosystem II (PSII) and photosystem I (PSI), cyclic electron flow around PSI, and state transitions.</text>
</comment>
<dbReference type="HAMAP" id="MF_00610">
    <property type="entry name" value="Cytb6_f_cytF"/>
    <property type="match status" value="1"/>
</dbReference>
<dbReference type="FunFam" id="1.20.5.700:FF:000001">
    <property type="entry name" value="Cytochrome f"/>
    <property type="match status" value="1"/>
</dbReference>
<dbReference type="PANTHER" id="PTHR33288:SF10">
    <property type="entry name" value="CYTOCHROME F"/>
    <property type="match status" value="1"/>
</dbReference>
<dbReference type="AlphaFoldDB" id="A0A2W4WRU4"/>
<evidence type="ECO:0000259" key="19">
    <source>
        <dbReference type="Pfam" id="PF16639"/>
    </source>
</evidence>
<evidence type="ECO:0000256" key="11">
    <source>
        <dbReference type="ARBA" id="ARBA00022982"/>
    </source>
</evidence>
<evidence type="ECO:0000256" key="4">
    <source>
        <dbReference type="ARBA" id="ARBA00013528"/>
    </source>
</evidence>
<comment type="caution">
    <text evidence="20">The sequence shown here is derived from an EMBL/GenBank/DDBJ whole genome shotgun (WGS) entry which is preliminary data.</text>
</comment>
<comment type="cofactor">
    <cofactor evidence="17 18">
        <name>heme</name>
        <dbReference type="ChEBI" id="CHEBI:30413"/>
    </cofactor>
    <text evidence="17 18">Binds 1 heme group covalently.</text>
</comment>
<evidence type="ECO:0000256" key="8">
    <source>
        <dbReference type="ARBA" id="ARBA00022692"/>
    </source>
</evidence>
<evidence type="ECO:0000256" key="12">
    <source>
        <dbReference type="ARBA" id="ARBA00022989"/>
    </source>
</evidence>
<protein>
    <recommendedName>
        <fullName evidence="4 17">Cytochrome f</fullName>
    </recommendedName>
</protein>
<keyword evidence="12 17" id="KW-1133">Transmembrane helix</keyword>
<evidence type="ECO:0000256" key="7">
    <source>
        <dbReference type="ARBA" id="ARBA00022617"/>
    </source>
</evidence>
<dbReference type="PRINTS" id="PR00610">
    <property type="entry name" value="CYTOCHROMEF"/>
</dbReference>
<keyword evidence="10 17" id="KW-0732">Signal</keyword>
<keyword evidence="15 17" id="KW-0472">Membrane</keyword>
<feature type="binding site" description="axial binding residue" evidence="17 18">
    <location>
        <position position="37"/>
    </location>
    <ligand>
        <name>heme</name>
        <dbReference type="ChEBI" id="CHEBI:30413"/>
    </ligand>
    <ligandPart>
        <name>Fe</name>
        <dbReference type="ChEBI" id="CHEBI:18248"/>
    </ligandPart>
</feature>
<feature type="binding site" description="covalent" evidence="17 18">
    <location>
        <position position="57"/>
    </location>
    <ligand>
        <name>heme</name>
        <dbReference type="ChEBI" id="CHEBI:30413"/>
    </ligand>
</feature>
<feature type="transmembrane region" description="Helical" evidence="17">
    <location>
        <begin position="293"/>
        <end position="312"/>
    </location>
</feature>
<reference evidence="20 21" key="2">
    <citation type="submission" date="2018-06" db="EMBL/GenBank/DDBJ databases">
        <title>Metagenomic assembly of (sub)arctic Cyanobacteria and their associated microbiome from non-axenic cultures.</title>
        <authorList>
            <person name="Baurain D."/>
        </authorList>
    </citation>
    <scope>NUCLEOTIDE SEQUENCE [LARGE SCALE GENOMIC DNA]</scope>
    <source>
        <strain evidence="20">ULC066bin1</strain>
    </source>
</reference>
<evidence type="ECO:0000256" key="15">
    <source>
        <dbReference type="ARBA" id="ARBA00023136"/>
    </source>
</evidence>
<feature type="binding site" description="axial binding residue" evidence="18">
    <location>
        <position position="60"/>
    </location>
    <ligand>
        <name>heme</name>
        <dbReference type="ChEBI" id="CHEBI:30413"/>
    </ligand>
    <ligandPart>
        <name>Fe</name>
        <dbReference type="ChEBI" id="CHEBI:18248"/>
    </ligandPart>
</feature>
<dbReference type="InterPro" id="IPR024058">
    <property type="entry name" value="Cyt-f_TM"/>
</dbReference>
<sequence>MKKALSRANRLLVGISLCVLTSLTLLFGFNNQPVFAYPYFAQEAYKNPREATGKIVCANCHLAQKGIELELPQAVQPDSVFEAVVKLPYDHTLQQVSADGSKTGLNVGAVLVLPEGFKIAPEERLSEELKEKTKDIYYQPYSDTQENIVLVGPISGDEYSEIVFPVLSPDPAKDKNIHFLKYAVHAGGNRGRGQVYPTGEKSNNNEYNSSVSGLVTQISPITPNEDEGIYGGYEISIQTTDGSIAVEKVPAGAELVVEPGSDVKVGSPLTTNPNVGGFGQHDGEIVLQDPRRIQWLLAFFASVIVTQILLVLKKKQVEKVQAAEMNF</sequence>
<dbReference type="GO" id="GO:0009055">
    <property type="term" value="F:electron transfer activity"/>
    <property type="evidence" value="ECO:0007669"/>
    <property type="project" value="UniProtKB-UniRule"/>
</dbReference>
<organism evidence="20 21">
    <name type="scientific">Pseudanabaena frigida</name>
    <dbReference type="NCBI Taxonomy" id="945775"/>
    <lineage>
        <taxon>Bacteria</taxon>
        <taxon>Bacillati</taxon>
        <taxon>Cyanobacteriota</taxon>
        <taxon>Cyanophyceae</taxon>
        <taxon>Pseudanabaenales</taxon>
        <taxon>Pseudanabaenaceae</taxon>
        <taxon>Pseudanabaena</taxon>
    </lineage>
</organism>
<evidence type="ECO:0000256" key="18">
    <source>
        <dbReference type="PIRSR" id="PIRSR602325-50"/>
    </source>
</evidence>
<evidence type="ECO:0000256" key="10">
    <source>
        <dbReference type="ARBA" id="ARBA00022729"/>
    </source>
</evidence>
<dbReference type="InterPro" id="IPR036826">
    <property type="entry name" value="Cyt_f_lg_dom_sf"/>
</dbReference>
<keyword evidence="5 17" id="KW-0813">Transport</keyword>
<dbReference type="Pfam" id="PF16639">
    <property type="entry name" value="Apocytochr_F_N"/>
    <property type="match status" value="1"/>
</dbReference>
<keyword evidence="9 17" id="KW-0479">Metal-binding</keyword>
<evidence type="ECO:0000256" key="17">
    <source>
        <dbReference type="HAMAP-Rule" id="MF_00610"/>
    </source>
</evidence>
<dbReference type="FunFam" id="2.60.40.830:FF:000001">
    <property type="entry name" value="Cytochrome f"/>
    <property type="match status" value="1"/>
</dbReference>
<evidence type="ECO:0000256" key="3">
    <source>
        <dbReference type="ARBA" id="ARBA00008923"/>
    </source>
</evidence>
<dbReference type="SUPFAM" id="SSF51246">
    <property type="entry name" value="Rudiment single hybrid motif"/>
    <property type="match status" value="1"/>
</dbReference>
<comment type="similarity">
    <text evidence="3 17">Belongs to the cytochrome f family.</text>
</comment>
<evidence type="ECO:0000256" key="1">
    <source>
        <dbReference type="ARBA" id="ARBA00003068"/>
    </source>
</evidence>
<evidence type="ECO:0000256" key="13">
    <source>
        <dbReference type="ARBA" id="ARBA00023004"/>
    </source>
</evidence>
<keyword evidence="13 17" id="KW-0408">Iron</keyword>
<evidence type="ECO:0000256" key="9">
    <source>
        <dbReference type="ARBA" id="ARBA00022723"/>
    </source>
</evidence>
<name>A0A2W4WRU4_9CYAN</name>
<feature type="domain" description="Cytochrome f large" evidence="19">
    <location>
        <begin position="37"/>
        <end position="191"/>
    </location>
</feature>
<dbReference type="PROSITE" id="PS51010">
    <property type="entry name" value="CYTF"/>
    <property type="match status" value="1"/>
</dbReference>
<keyword evidence="11 17" id="KW-0249">Electron transport</keyword>